<keyword evidence="2" id="KW-0472">Membrane</keyword>
<evidence type="ECO:0000313" key="5">
    <source>
        <dbReference type="Proteomes" id="UP001611383"/>
    </source>
</evidence>
<dbReference type="RefSeq" id="WP_395817762.1">
    <property type="nucleotide sequence ID" value="NZ_CP043494.1"/>
</dbReference>
<accession>A0ABY9WLJ7</accession>
<feature type="transmembrane region" description="Helical" evidence="2">
    <location>
        <begin position="176"/>
        <end position="194"/>
    </location>
</feature>
<evidence type="ECO:0000256" key="2">
    <source>
        <dbReference type="SAM" id="Phobius"/>
    </source>
</evidence>
<protein>
    <recommendedName>
        <fullName evidence="6">Tetratricopeptide repeat protein</fullName>
    </recommendedName>
</protein>
<dbReference type="SUPFAM" id="SSF48452">
    <property type="entry name" value="TPR-like"/>
    <property type="match status" value="1"/>
</dbReference>
<feature type="signal peptide" evidence="3">
    <location>
        <begin position="1"/>
        <end position="20"/>
    </location>
</feature>
<dbReference type="Proteomes" id="UP001611383">
    <property type="component" value="Chromosome"/>
</dbReference>
<name>A0ABY9WLJ7_9BACT</name>
<dbReference type="InterPro" id="IPR011990">
    <property type="entry name" value="TPR-like_helical_dom_sf"/>
</dbReference>
<feature type="region of interest" description="Disordered" evidence="1">
    <location>
        <begin position="250"/>
        <end position="272"/>
    </location>
</feature>
<feature type="region of interest" description="Disordered" evidence="1">
    <location>
        <begin position="129"/>
        <end position="154"/>
    </location>
</feature>
<evidence type="ECO:0000256" key="3">
    <source>
        <dbReference type="SAM" id="SignalP"/>
    </source>
</evidence>
<dbReference type="Gene3D" id="1.25.40.10">
    <property type="entry name" value="Tetratricopeptide repeat domain"/>
    <property type="match status" value="1"/>
</dbReference>
<feature type="transmembrane region" description="Helical" evidence="2">
    <location>
        <begin position="224"/>
        <end position="244"/>
    </location>
</feature>
<feature type="chain" id="PRO_5045977017" description="Tetratricopeptide repeat protein" evidence="3">
    <location>
        <begin position="21"/>
        <end position="272"/>
    </location>
</feature>
<keyword evidence="2" id="KW-1133">Transmembrane helix</keyword>
<evidence type="ECO:0000256" key="1">
    <source>
        <dbReference type="SAM" id="MobiDB-lite"/>
    </source>
</evidence>
<keyword evidence="2" id="KW-0812">Transmembrane</keyword>
<evidence type="ECO:0008006" key="6">
    <source>
        <dbReference type="Google" id="ProtNLM"/>
    </source>
</evidence>
<gene>
    <name evidence="4" type="ORF">F0U60_11265</name>
</gene>
<evidence type="ECO:0000313" key="4">
    <source>
        <dbReference type="EMBL" id="WNG44603.1"/>
    </source>
</evidence>
<dbReference type="EMBL" id="CP043494">
    <property type="protein sequence ID" value="WNG44603.1"/>
    <property type="molecule type" value="Genomic_DNA"/>
</dbReference>
<reference evidence="4 5" key="1">
    <citation type="submission" date="2019-08" db="EMBL/GenBank/DDBJ databases">
        <title>Archangium and Cystobacter genomes.</title>
        <authorList>
            <person name="Chen I.-C.K."/>
            <person name="Wielgoss S."/>
        </authorList>
    </citation>
    <scope>NUCLEOTIDE SEQUENCE [LARGE SCALE GENOMIC DNA]</scope>
    <source>
        <strain evidence="4 5">Cbm 6</strain>
    </source>
</reference>
<proteinExistence type="predicted"/>
<keyword evidence="3" id="KW-0732">Signal</keyword>
<organism evidence="4 5">
    <name type="scientific">Archangium minus</name>
    <dbReference type="NCBI Taxonomy" id="83450"/>
    <lineage>
        <taxon>Bacteria</taxon>
        <taxon>Pseudomonadati</taxon>
        <taxon>Myxococcota</taxon>
        <taxon>Myxococcia</taxon>
        <taxon>Myxococcales</taxon>
        <taxon>Cystobacterineae</taxon>
        <taxon>Archangiaceae</taxon>
        <taxon>Archangium</taxon>
    </lineage>
</organism>
<keyword evidence="5" id="KW-1185">Reference proteome</keyword>
<sequence length="272" mass="29395">MRLVLVLLAALLLVPAPAQAQRGSPRTAKELIKQAERLYDQKKYLEAAAVLEQANELKPDMRLIYNIARAYDQAGKEKEAISYYEKYLTDGEDAQLRKRSRSAIDRLRLQQEKEAANAAAAAAERKRLKEEAESAKRRAEAEREAARRAEETNQLRLKAAHEDALASRKRMQVTSIALGGVALAGAGVGTFFGLKSRSARSDFNNAPDLESKLAARDATRGNALLADIGFGVGLASAVAAVLLYPREPAPKPGKARLTAAPQGSGAGVEVSF</sequence>